<evidence type="ECO:0000256" key="1">
    <source>
        <dbReference type="ARBA" id="ARBA00023015"/>
    </source>
</evidence>
<dbReference type="InterPro" id="IPR036388">
    <property type="entry name" value="WH-like_DNA-bd_sf"/>
</dbReference>
<reference evidence="5 6" key="1">
    <citation type="journal article" date="2019" name="Int. J. Syst. Evol. Microbiol.">
        <title>The Global Catalogue of Microorganisms (GCM) 10K type strain sequencing project: providing services to taxonomists for standard genome sequencing and annotation.</title>
        <authorList>
            <consortium name="The Broad Institute Genomics Platform"/>
            <consortium name="The Broad Institute Genome Sequencing Center for Infectious Disease"/>
            <person name="Wu L."/>
            <person name="Ma J."/>
        </authorList>
    </citation>
    <scope>NUCLEOTIDE SEQUENCE [LARGE SCALE GENOMIC DNA]</scope>
    <source>
        <strain evidence="5 6">JCM 15395</strain>
    </source>
</reference>
<dbReference type="PRINTS" id="PR00778">
    <property type="entry name" value="HTHARSR"/>
</dbReference>
<proteinExistence type="predicted"/>
<evidence type="ECO:0000256" key="3">
    <source>
        <dbReference type="ARBA" id="ARBA00023163"/>
    </source>
</evidence>
<dbReference type="PANTHER" id="PTHR33154:SF18">
    <property type="entry name" value="ARSENICAL RESISTANCE OPERON REPRESSOR"/>
    <property type="match status" value="1"/>
</dbReference>
<dbReference type="Proteomes" id="UP001500866">
    <property type="component" value="Unassembled WGS sequence"/>
</dbReference>
<gene>
    <name evidence="5" type="ORF">GCM10009001_07390</name>
</gene>
<dbReference type="InterPro" id="IPR011991">
    <property type="entry name" value="ArsR-like_HTH"/>
</dbReference>
<dbReference type="PANTHER" id="PTHR33154">
    <property type="entry name" value="TRANSCRIPTIONAL REGULATOR, ARSR FAMILY"/>
    <property type="match status" value="1"/>
</dbReference>
<keyword evidence="3" id="KW-0804">Transcription</keyword>
<dbReference type="EMBL" id="BAAADS010000003">
    <property type="protein sequence ID" value="GAA0593734.1"/>
    <property type="molecule type" value="Genomic_DNA"/>
</dbReference>
<dbReference type="Gene3D" id="1.10.10.10">
    <property type="entry name" value="Winged helix-like DNA-binding domain superfamily/Winged helix DNA-binding domain"/>
    <property type="match status" value="1"/>
</dbReference>
<sequence>MDLLTTGIKRKREKYTVEIKSSLLWESALGIAAITNKDLISTLDLSEKDQELIYHSLTNDMKEQLEYVQRNNTWKTLLQILHQKDFEDLASFNKYVKSLSSKELKGIAVPFLGKDTEVLKNELLNGSAEVLKELQYITKDHTFLPTYLEFIYKVPIEKLKAHLIEVMSGWFKAIIEPYKGKLESILLRDKTLKEKMLHNFEPDQFVEWATDGVQYAPEPSVHKVLLIPHYIYRPWNVEADLEGVKVFYYAVANESITGEGKFAPNKLLVQRYKALADESRLKILKMTKENKVTLQTLTTELELGKTTVHHHLKILKSARLVSQSSYGYGVIDKAIESLPTELKIYLES</sequence>
<name>A0ABN1FM81_9BACI</name>
<keyword evidence="2" id="KW-0238">DNA-binding</keyword>
<dbReference type="InterPro" id="IPR001845">
    <property type="entry name" value="HTH_ArsR_DNA-bd_dom"/>
</dbReference>
<evidence type="ECO:0000256" key="2">
    <source>
        <dbReference type="ARBA" id="ARBA00023125"/>
    </source>
</evidence>
<dbReference type="SMART" id="SM00418">
    <property type="entry name" value="HTH_ARSR"/>
    <property type="match status" value="1"/>
</dbReference>
<organism evidence="5 6">
    <name type="scientific">Virgibacillus siamensis</name>
    <dbReference type="NCBI Taxonomy" id="480071"/>
    <lineage>
        <taxon>Bacteria</taxon>
        <taxon>Bacillati</taxon>
        <taxon>Bacillota</taxon>
        <taxon>Bacilli</taxon>
        <taxon>Bacillales</taxon>
        <taxon>Bacillaceae</taxon>
        <taxon>Virgibacillus</taxon>
    </lineage>
</organism>
<dbReference type="InterPro" id="IPR036390">
    <property type="entry name" value="WH_DNA-bd_sf"/>
</dbReference>
<evidence type="ECO:0000313" key="5">
    <source>
        <dbReference type="EMBL" id="GAA0593734.1"/>
    </source>
</evidence>
<comment type="caution">
    <text evidence="5">The sequence shown here is derived from an EMBL/GenBank/DDBJ whole genome shotgun (WGS) entry which is preliminary data.</text>
</comment>
<keyword evidence="6" id="KW-1185">Reference proteome</keyword>
<dbReference type="CDD" id="cd00090">
    <property type="entry name" value="HTH_ARSR"/>
    <property type="match status" value="1"/>
</dbReference>
<dbReference type="RefSeq" id="WP_343810397.1">
    <property type="nucleotide sequence ID" value="NZ_BAAADS010000003.1"/>
</dbReference>
<keyword evidence="1" id="KW-0805">Transcription regulation</keyword>
<evidence type="ECO:0000259" key="4">
    <source>
        <dbReference type="PROSITE" id="PS50987"/>
    </source>
</evidence>
<dbReference type="SUPFAM" id="SSF46785">
    <property type="entry name" value="Winged helix' DNA-binding domain"/>
    <property type="match status" value="1"/>
</dbReference>
<dbReference type="InterPro" id="IPR051081">
    <property type="entry name" value="HTH_MetalResp_TranReg"/>
</dbReference>
<accession>A0ABN1FM81</accession>
<feature type="domain" description="HTH arsR-type" evidence="4">
    <location>
        <begin position="260"/>
        <end position="348"/>
    </location>
</feature>
<protein>
    <submittedName>
        <fullName evidence="5">Metalloregulator ArsR/SmtB family transcription factor</fullName>
    </submittedName>
</protein>
<dbReference type="PROSITE" id="PS50987">
    <property type="entry name" value="HTH_ARSR_2"/>
    <property type="match status" value="1"/>
</dbReference>
<evidence type="ECO:0000313" key="6">
    <source>
        <dbReference type="Proteomes" id="UP001500866"/>
    </source>
</evidence>
<dbReference type="Pfam" id="PF01022">
    <property type="entry name" value="HTH_5"/>
    <property type="match status" value="1"/>
</dbReference>